<comment type="caution">
    <text evidence="6">The sequence shown here is derived from an EMBL/GenBank/DDBJ whole genome shotgun (WGS) entry which is preliminary data.</text>
</comment>
<gene>
    <name evidence="6" type="ORF">RASY3_02490</name>
    <name evidence="5" type="ORF">RASY3_18150</name>
</gene>
<feature type="domain" description="Core-binding (CB)" evidence="4">
    <location>
        <begin position="1"/>
        <end position="83"/>
    </location>
</feature>
<comment type="similarity">
    <text evidence="1">Belongs to the 'phage' integrase family.</text>
</comment>
<organism evidence="6 7">
    <name type="scientific">Ruminococcus albus SY3</name>
    <dbReference type="NCBI Taxonomy" id="1341156"/>
    <lineage>
        <taxon>Bacteria</taxon>
        <taxon>Bacillati</taxon>
        <taxon>Bacillota</taxon>
        <taxon>Clostridia</taxon>
        <taxon>Eubacteriales</taxon>
        <taxon>Oscillospiraceae</taxon>
        <taxon>Ruminococcus</taxon>
    </lineage>
</organism>
<dbReference type="EMBL" id="JEOB01000004">
    <property type="protein sequence ID" value="EXM38670.1"/>
    <property type="molecule type" value="Genomic_DNA"/>
</dbReference>
<proteinExistence type="inferred from homology"/>
<dbReference type="OrthoDB" id="111144at2"/>
<evidence type="ECO:0000256" key="2">
    <source>
        <dbReference type="ARBA" id="ARBA00023125"/>
    </source>
</evidence>
<evidence type="ECO:0000256" key="3">
    <source>
        <dbReference type="PROSITE-ProRule" id="PRU01248"/>
    </source>
</evidence>
<dbReference type="PROSITE" id="PS51900">
    <property type="entry name" value="CB"/>
    <property type="match status" value="1"/>
</dbReference>
<evidence type="ECO:0000259" key="4">
    <source>
        <dbReference type="PROSITE" id="PS51900"/>
    </source>
</evidence>
<accession>A0A011UK75</accession>
<dbReference type="InterPro" id="IPR044068">
    <property type="entry name" value="CB"/>
</dbReference>
<evidence type="ECO:0000256" key="1">
    <source>
        <dbReference type="ARBA" id="ARBA00008857"/>
    </source>
</evidence>
<protein>
    <recommendedName>
        <fullName evidence="4">Core-binding (CB) domain-containing protein</fullName>
    </recommendedName>
</protein>
<dbReference type="RefSeq" id="WP_037284857.1">
    <property type="nucleotide sequence ID" value="NZ_JEOB01000001.1"/>
</dbReference>
<dbReference type="InterPro" id="IPR004107">
    <property type="entry name" value="Integrase_SAM-like_N"/>
</dbReference>
<dbReference type="Pfam" id="PF14659">
    <property type="entry name" value="Phage_int_SAM_3"/>
    <property type="match status" value="1"/>
</dbReference>
<name>A0A011UK75_RUMAL</name>
<dbReference type="InterPro" id="IPR011010">
    <property type="entry name" value="DNA_brk_join_enz"/>
</dbReference>
<reference evidence="6 7" key="1">
    <citation type="submission" date="2013-06" db="EMBL/GenBank/DDBJ databases">
        <title>Rumen cellulosomics: divergent fiber-degrading strategies revealed by comparative genome-wide analysis of six Ruminococcal strains.</title>
        <authorList>
            <person name="Dassa B."/>
            <person name="Borovok I."/>
            <person name="Lamed R."/>
            <person name="Flint H."/>
            <person name="Yeoman C.J."/>
            <person name="White B."/>
            <person name="Bayer E.A."/>
        </authorList>
    </citation>
    <scope>NUCLEOTIDE SEQUENCE [LARGE SCALE GENOMIC DNA]</scope>
    <source>
        <strain evidence="6 7">SY3</strain>
    </source>
</reference>
<dbReference type="SUPFAM" id="SSF56349">
    <property type="entry name" value="DNA breaking-rejoining enzymes"/>
    <property type="match status" value="1"/>
</dbReference>
<evidence type="ECO:0000313" key="5">
    <source>
        <dbReference type="EMBL" id="EXM38670.1"/>
    </source>
</evidence>
<dbReference type="EMBL" id="JEOB01000001">
    <property type="protein sequence ID" value="EXM40999.1"/>
    <property type="molecule type" value="Genomic_DNA"/>
</dbReference>
<keyword evidence="2 3" id="KW-0238">DNA-binding</keyword>
<dbReference type="GO" id="GO:0003677">
    <property type="term" value="F:DNA binding"/>
    <property type="evidence" value="ECO:0007669"/>
    <property type="project" value="UniProtKB-UniRule"/>
</dbReference>
<dbReference type="InterPro" id="IPR010998">
    <property type="entry name" value="Integrase_recombinase_N"/>
</dbReference>
<evidence type="ECO:0000313" key="7">
    <source>
        <dbReference type="Proteomes" id="UP000021369"/>
    </source>
</evidence>
<dbReference type="Gene3D" id="1.10.150.130">
    <property type="match status" value="1"/>
</dbReference>
<dbReference type="AlphaFoldDB" id="A0A011UK75"/>
<sequence length="105" mass="12172">MTVKELCAEWLSVSGLRVKESTLANYRMKIKTHIIPHFGDIMCSEINPKMAYGFIQKKLDDGFSPRYVVDIMVLLKTVFKYARREYSVMNSKRGLLILYSCPCLK</sequence>
<dbReference type="Proteomes" id="UP000021369">
    <property type="component" value="Unassembled WGS sequence"/>
</dbReference>
<keyword evidence="7" id="KW-1185">Reference proteome</keyword>
<evidence type="ECO:0000313" key="6">
    <source>
        <dbReference type="EMBL" id="EXM40999.1"/>
    </source>
</evidence>
<dbReference type="PATRIC" id="fig|1341156.4.peg.223"/>
<dbReference type="GO" id="GO:0015074">
    <property type="term" value="P:DNA integration"/>
    <property type="evidence" value="ECO:0007669"/>
    <property type="project" value="InterPro"/>
</dbReference>